<dbReference type="PROSITE" id="PS50893">
    <property type="entry name" value="ABC_TRANSPORTER_2"/>
    <property type="match status" value="2"/>
</dbReference>
<dbReference type="Gene3D" id="3.40.50.300">
    <property type="entry name" value="P-loop containing nucleotide triphosphate hydrolases"/>
    <property type="match status" value="2"/>
</dbReference>
<dbReference type="InterPro" id="IPR003439">
    <property type="entry name" value="ABC_transporter-like_ATP-bd"/>
</dbReference>
<dbReference type="InterPro" id="IPR003593">
    <property type="entry name" value="AAA+_ATPase"/>
</dbReference>
<dbReference type="GeneID" id="97281228"/>
<dbReference type="Pfam" id="PF00005">
    <property type="entry name" value="ABC_tran"/>
    <property type="match status" value="2"/>
</dbReference>
<evidence type="ECO:0000313" key="7">
    <source>
        <dbReference type="EMBL" id="WTQ81068.1"/>
    </source>
</evidence>
<evidence type="ECO:0000256" key="4">
    <source>
        <dbReference type="ARBA" id="ARBA00022840"/>
    </source>
</evidence>
<dbReference type="Proteomes" id="UP001622557">
    <property type="component" value="Chromosome"/>
</dbReference>
<dbReference type="SMART" id="SM00382">
    <property type="entry name" value="AAA"/>
    <property type="match status" value="2"/>
</dbReference>
<keyword evidence="3" id="KW-0547">Nucleotide-binding</keyword>
<feature type="domain" description="ABC transporter" evidence="6">
    <location>
        <begin position="2"/>
        <end position="243"/>
    </location>
</feature>
<evidence type="ECO:0000259" key="6">
    <source>
        <dbReference type="PROSITE" id="PS50893"/>
    </source>
</evidence>
<dbReference type="InterPro" id="IPR015856">
    <property type="entry name" value="ABC_transpr_CbiO/EcfA_su"/>
</dbReference>
<evidence type="ECO:0000256" key="1">
    <source>
        <dbReference type="ARBA" id="ARBA00005417"/>
    </source>
</evidence>
<reference evidence="7 8" key="1">
    <citation type="submission" date="2022-10" db="EMBL/GenBank/DDBJ databases">
        <title>The complete genomes of actinobacterial strains from the NBC collection.</title>
        <authorList>
            <person name="Joergensen T.S."/>
            <person name="Alvarez Arevalo M."/>
            <person name="Sterndorff E.B."/>
            <person name="Faurdal D."/>
            <person name="Vuksanovic O."/>
            <person name="Mourched A.-S."/>
            <person name="Charusanti P."/>
            <person name="Shaw S."/>
            <person name="Blin K."/>
            <person name="Weber T."/>
        </authorList>
    </citation>
    <scope>NUCLEOTIDE SEQUENCE [LARGE SCALE GENOMIC DNA]</scope>
    <source>
        <strain evidence="7 8">NBC_00156</strain>
    </source>
</reference>
<keyword evidence="8" id="KW-1185">Reference proteome</keyword>
<evidence type="ECO:0000313" key="8">
    <source>
        <dbReference type="Proteomes" id="UP001622557"/>
    </source>
</evidence>
<dbReference type="SUPFAM" id="SSF52540">
    <property type="entry name" value="P-loop containing nucleoside triphosphate hydrolases"/>
    <property type="match status" value="2"/>
</dbReference>
<sequence length="560" mass="59639">MIRFEDVSVTYEGAAGPTVAGVDFEVPEGELVLLAGPSGVGKSTVLGAVSGLVPHFTGGTLRGRVTVAGRDTRTHQPRELADVVGTVGQDPLAHFVTDTVEDELAYGMESLGLAPAVMRRRVEETLDLLGLAALRSRPIATLSGGQRQRVAIGSVLTPHPRVLVLDEPTSALDPAAAEEVLAVLQRLVHDLGTTILMAEHRLERVIQYADRMVLLPAPGATPLTGTPSEIMAVSPVHPPVIALGRLADWTPLPLTIRDARRQAAPLRARLADSPSRRDSPTPVSDPTPAPRRYRFRSRFRRTAPTPAPHHPHLAEVHSLSLRRDTTQALRHIDLTISQGETIALMGRNGAGKSTLLNTLVGLLTPTTGTVTVGGLTPHRTPPPTLIRHVGLVPQDPRDLLYADTVAAECAAADKDAEATPGTCRALVSELLPDISDDTHPRDLSEGQRLALALAVVLTARPPLLLLDEPTRGLDYGAKARLVSVLRSLAAEGHAIVLATHDVELAAELAHRVVLLAEGEVIADGPMAEIVVSSPSFAPQVTKILAPQRWLTVAEVREALR</sequence>
<dbReference type="PROSITE" id="PS00211">
    <property type="entry name" value="ABC_TRANSPORTER_1"/>
    <property type="match status" value="1"/>
</dbReference>
<keyword evidence="2" id="KW-0813">Transport</keyword>
<evidence type="ECO:0000256" key="5">
    <source>
        <dbReference type="SAM" id="MobiDB-lite"/>
    </source>
</evidence>
<dbReference type="InterPro" id="IPR027417">
    <property type="entry name" value="P-loop_NTPase"/>
</dbReference>
<keyword evidence="4 7" id="KW-0067">ATP-binding</keyword>
<dbReference type="CDD" id="cd03225">
    <property type="entry name" value="ABC_cobalt_CbiO_domain1"/>
    <property type="match status" value="1"/>
</dbReference>
<dbReference type="RefSeq" id="WP_405447054.1">
    <property type="nucleotide sequence ID" value="NZ_CP108164.1"/>
</dbReference>
<organism evidence="7 8">
    <name type="scientific">Streptomyces achromogenes</name>
    <dbReference type="NCBI Taxonomy" id="67255"/>
    <lineage>
        <taxon>Bacteria</taxon>
        <taxon>Bacillati</taxon>
        <taxon>Actinomycetota</taxon>
        <taxon>Actinomycetes</taxon>
        <taxon>Kitasatosporales</taxon>
        <taxon>Streptomycetaceae</taxon>
        <taxon>Streptomyces</taxon>
    </lineage>
</organism>
<evidence type="ECO:0000256" key="3">
    <source>
        <dbReference type="ARBA" id="ARBA00022741"/>
    </source>
</evidence>
<comment type="similarity">
    <text evidence="1">Belongs to the ABC transporter superfamily.</text>
</comment>
<proteinExistence type="inferred from homology"/>
<gene>
    <name evidence="7" type="ORF">OG350_12360</name>
</gene>
<accession>A0ABZ1KLX0</accession>
<feature type="region of interest" description="Disordered" evidence="5">
    <location>
        <begin position="265"/>
        <end position="295"/>
    </location>
</feature>
<dbReference type="InterPro" id="IPR017871">
    <property type="entry name" value="ABC_transporter-like_CS"/>
</dbReference>
<name>A0ABZ1KLX0_STRAH</name>
<protein>
    <submittedName>
        <fullName evidence="7">ATP-binding cassette domain-containing protein</fullName>
    </submittedName>
</protein>
<dbReference type="PANTHER" id="PTHR43553">
    <property type="entry name" value="HEAVY METAL TRANSPORTER"/>
    <property type="match status" value="1"/>
</dbReference>
<dbReference type="EMBL" id="CP108164">
    <property type="protein sequence ID" value="WTQ81068.1"/>
    <property type="molecule type" value="Genomic_DNA"/>
</dbReference>
<feature type="domain" description="ABC transporter" evidence="6">
    <location>
        <begin position="314"/>
        <end position="542"/>
    </location>
</feature>
<dbReference type="GO" id="GO:0005524">
    <property type="term" value="F:ATP binding"/>
    <property type="evidence" value="ECO:0007669"/>
    <property type="project" value="UniProtKB-KW"/>
</dbReference>
<dbReference type="InterPro" id="IPR050095">
    <property type="entry name" value="ECF_ABC_transporter_ATP-bd"/>
</dbReference>
<evidence type="ECO:0000256" key="2">
    <source>
        <dbReference type="ARBA" id="ARBA00022448"/>
    </source>
</evidence>